<evidence type="ECO:0000256" key="3">
    <source>
        <dbReference type="ARBA" id="ARBA00022475"/>
    </source>
</evidence>
<keyword evidence="2 7" id="KW-0813">Transport</keyword>
<keyword evidence="6 7" id="KW-0472">Membrane</keyword>
<reference evidence="9 10" key="1">
    <citation type="submission" date="2016-11" db="EMBL/GenBank/DDBJ databases">
        <authorList>
            <person name="Jaros S."/>
            <person name="Januszkiewicz K."/>
            <person name="Wedrychowicz H."/>
        </authorList>
    </citation>
    <scope>NUCLEOTIDE SEQUENCE [LARGE SCALE GENOMIC DNA]</scope>
    <source>
        <strain evidence="9 10">DSM 15929</strain>
    </source>
</reference>
<organism evidence="9 10">
    <name type="scientific">Anaerocolumna jejuensis DSM 15929</name>
    <dbReference type="NCBI Taxonomy" id="1121322"/>
    <lineage>
        <taxon>Bacteria</taxon>
        <taxon>Bacillati</taxon>
        <taxon>Bacillota</taxon>
        <taxon>Clostridia</taxon>
        <taxon>Lachnospirales</taxon>
        <taxon>Lachnospiraceae</taxon>
        <taxon>Anaerocolumna</taxon>
    </lineage>
</organism>
<evidence type="ECO:0000256" key="6">
    <source>
        <dbReference type="ARBA" id="ARBA00023136"/>
    </source>
</evidence>
<feature type="transmembrane region" description="Helical" evidence="7">
    <location>
        <begin position="106"/>
        <end position="124"/>
    </location>
</feature>
<dbReference type="STRING" id="1121322.SAMN02745136_05150"/>
<dbReference type="Proteomes" id="UP000184386">
    <property type="component" value="Unassembled WGS sequence"/>
</dbReference>
<feature type="transmembrane region" description="Helical" evidence="7">
    <location>
        <begin position="258"/>
        <end position="278"/>
    </location>
</feature>
<keyword evidence="4 7" id="KW-0812">Transmembrane</keyword>
<keyword evidence="10" id="KW-1185">Reference proteome</keyword>
<evidence type="ECO:0000256" key="7">
    <source>
        <dbReference type="RuleBase" id="RU363032"/>
    </source>
</evidence>
<accession>A0A1M7BJ99</accession>
<dbReference type="PANTHER" id="PTHR30193">
    <property type="entry name" value="ABC TRANSPORTER PERMEASE PROTEIN"/>
    <property type="match status" value="1"/>
</dbReference>
<feature type="domain" description="ABC transmembrane type-1" evidence="8">
    <location>
        <begin position="69"/>
        <end position="279"/>
    </location>
</feature>
<protein>
    <submittedName>
        <fullName evidence="9">Raffinose/stachyose/melibiose transport system permease protein</fullName>
    </submittedName>
</protein>
<keyword evidence="5 7" id="KW-1133">Transmembrane helix</keyword>
<dbReference type="InterPro" id="IPR035906">
    <property type="entry name" value="MetI-like_sf"/>
</dbReference>
<evidence type="ECO:0000256" key="5">
    <source>
        <dbReference type="ARBA" id="ARBA00022989"/>
    </source>
</evidence>
<comment type="subcellular location">
    <subcellularLocation>
        <location evidence="1 7">Cell membrane</location>
        <topology evidence="1 7">Multi-pass membrane protein</topology>
    </subcellularLocation>
</comment>
<feature type="transmembrane region" description="Helical" evidence="7">
    <location>
        <begin position="68"/>
        <end position="94"/>
    </location>
</feature>
<proteinExistence type="inferred from homology"/>
<comment type="similarity">
    <text evidence="7">Belongs to the binding-protein-dependent transport system permease family.</text>
</comment>
<keyword evidence="3" id="KW-1003">Cell membrane</keyword>
<dbReference type="Gene3D" id="1.10.3720.10">
    <property type="entry name" value="MetI-like"/>
    <property type="match status" value="1"/>
</dbReference>
<dbReference type="InterPro" id="IPR051393">
    <property type="entry name" value="ABC_transporter_permease"/>
</dbReference>
<dbReference type="GO" id="GO:0055085">
    <property type="term" value="P:transmembrane transport"/>
    <property type="evidence" value="ECO:0007669"/>
    <property type="project" value="InterPro"/>
</dbReference>
<dbReference type="SUPFAM" id="SSF161098">
    <property type="entry name" value="MetI-like"/>
    <property type="match status" value="1"/>
</dbReference>
<evidence type="ECO:0000313" key="9">
    <source>
        <dbReference type="EMBL" id="SHL55092.1"/>
    </source>
</evidence>
<dbReference type="RefSeq" id="WP_073280058.1">
    <property type="nucleotide sequence ID" value="NZ_FRAC01000037.1"/>
</dbReference>
<evidence type="ECO:0000256" key="4">
    <source>
        <dbReference type="ARBA" id="ARBA00022692"/>
    </source>
</evidence>
<evidence type="ECO:0000259" key="8">
    <source>
        <dbReference type="PROSITE" id="PS50928"/>
    </source>
</evidence>
<feature type="transmembrane region" description="Helical" evidence="7">
    <location>
        <begin position="12"/>
        <end position="31"/>
    </location>
</feature>
<evidence type="ECO:0000256" key="1">
    <source>
        <dbReference type="ARBA" id="ARBA00004651"/>
    </source>
</evidence>
<dbReference type="EMBL" id="FRAC01000037">
    <property type="protein sequence ID" value="SHL55092.1"/>
    <property type="molecule type" value="Genomic_DNA"/>
</dbReference>
<name>A0A1M7BJ99_9FIRM</name>
<evidence type="ECO:0000313" key="10">
    <source>
        <dbReference type="Proteomes" id="UP000184386"/>
    </source>
</evidence>
<dbReference type="OrthoDB" id="42781at2"/>
<evidence type="ECO:0000256" key="2">
    <source>
        <dbReference type="ARBA" id="ARBA00022448"/>
    </source>
</evidence>
<dbReference type="AlphaFoldDB" id="A0A1M7BJ99"/>
<dbReference type="Pfam" id="PF00528">
    <property type="entry name" value="BPD_transp_1"/>
    <property type="match status" value="1"/>
</dbReference>
<gene>
    <name evidence="9" type="ORF">SAMN02745136_05150</name>
</gene>
<dbReference type="PANTHER" id="PTHR30193:SF37">
    <property type="entry name" value="INNER MEMBRANE ABC TRANSPORTER PERMEASE PROTEIN YCJO"/>
    <property type="match status" value="1"/>
</dbReference>
<sequence length="288" mass="32463">MINFRKSKKIGFLLVLPLTIFVLIYMVYPVIYNIKISFYDWNGIDPGMTFIGFKNYALMFKDKVFSTVVINFVLFAVFTVSIQAILGFFLADIFQKKYLGRDITKTVLFMPAMLSSIIIGQVFFRLLDPNIGYLKDILSFFGVSAPLSNPRFAIWTIIIINIWQWTGYSMTLYFGSMAGISEDLYEAAKIDGATHFQLLRKIILPMLRGTTYNLTIIGVIGALKQYDLVVSLTGGGPANATQTFATYLYKAAFTNYEQGYACAVAVVMFLIAGVITMLQLKLYNSKMV</sequence>
<dbReference type="InterPro" id="IPR000515">
    <property type="entry name" value="MetI-like"/>
</dbReference>
<dbReference type="GO" id="GO:0005886">
    <property type="term" value="C:plasma membrane"/>
    <property type="evidence" value="ECO:0007669"/>
    <property type="project" value="UniProtKB-SubCell"/>
</dbReference>
<feature type="transmembrane region" description="Helical" evidence="7">
    <location>
        <begin position="152"/>
        <end position="174"/>
    </location>
</feature>
<dbReference type="PROSITE" id="PS50928">
    <property type="entry name" value="ABC_TM1"/>
    <property type="match status" value="1"/>
</dbReference>
<dbReference type="CDD" id="cd06261">
    <property type="entry name" value="TM_PBP2"/>
    <property type="match status" value="1"/>
</dbReference>